<keyword evidence="6" id="KW-0934">Plastid</keyword>
<evidence type="ECO:0008006" key="13">
    <source>
        <dbReference type="Google" id="ProtNLM"/>
    </source>
</evidence>
<evidence type="ECO:0000256" key="1">
    <source>
        <dbReference type="ARBA" id="ARBA00002502"/>
    </source>
</evidence>
<dbReference type="AlphaFoldDB" id="A0A250XPN3"/>
<dbReference type="GO" id="GO:0009538">
    <property type="term" value="C:photosystem I reaction center"/>
    <property type="evidence" value="ECO:0007669"/>
    <property type="project" value="InterPro"/>
</dbReference>
<dbReference type="STRING" id="1157962.A0A250XPN3"/>
<dbReference type="PANTHER" id="PTHR34787:SF1">
    <property type="entry name" value="PHOTOSYSTEM I REACTION CENTER SUBUNIT VI-2, CHLOROPLASTIC"/>
    <property type="match status" value="1"/>
</dbReference>
<comment type="caution">
    <text evidence="11">The sequence shown here is derived from an EMBL/GenBank/DDBJ whole genome shotgun (WGS) entry which is preliminary data.</text>
</comment>
<keyword evidence="10" id="KW-0472">Membrane</keyword>
<evidence type="ECO:0000313" key="11">
    <source>
        <dbReference type="EMBL" id="GAX85018.1"/>
    </source>
</evidence>
<dbReference type="GO" id="GO:0009535">
    <property type="term" value="C:chloroplast thylakoid membrane"/>
    <property type="evidence" value="ECO:0007669"/>
    <property type="project" value="UniProtKB-SubCell"/>
</dbReference>
<dbReference type="Pfam" id="PF03244">
    <property type="entry name" value="PSI_PsaH"/>
    <property type="match status" value="1"/>
</dbReference>
<comment type="subcellular location">
    <subcellularLocation>
        <location evidence="2">Plastid</location>
        <location evidence="2">Chloroplast thylakoid membrane</location>
        <topology evidence="2">Single-pass membrane protein</topology>
    </subcellularLocation>
</comment>
<evidence type="ECO:0000313" key="12">
    <source>
        <dbReference type="Proteomes" id="UP000232323"/>
    </source>
</evidence>
<name>A0A250XPN3_9CHLO</name>
<sequence>MASVSVKSQVSSVKAAVRPRAVARRTVKVSAKYGEESRYFDLKDMENTTGSWDMYGQENEKRYAALQNTFFFQAGDILTRREALRGFVALSGIGALSIWGLKGAPLLDLPITKKPAKSENGKGGTLRSRV</sequence>
<dbReference type="InterPro" id="IPR004928">
    <property type="entry name" value="PSI_PsaH"/>
</dbReference>
<evidence type="ECO:0000256" key="2">
    <source>
        <dbReference type="ARBA" id="ARBA00004581"/>
    </source>
</evidence>
<evidence type="ECO:0000256" key="5">
    <source>
        <dbReference type="ARBA" id="ARBA00022531"/>
    </source>
</evidence>
<evidence type="ECO:0000256" key="6">
    <source>
        <dbReference type="ARBA" id="ARBA00022640"/>
    </source>
</evidence>
<comment type="similarity">
    <text evidence="3">Belongs to the psaH family.</text>
</comment>
<keyword evidence="9" id="KW-0793">Thylakoid</keyword>
<evidence type="ECO:0000256" key="9">
    <source>
        <dbReference type="ARBA" id="ARBA00023078"/>
    </source>
</evidence>
<keyword evidence="5" id="KW-0602">Photosynthesis</keyword>
<dbReference type="Proteomes" id="UP000232323">
    <property type="component" value="Unassembled WGS sequence"/>
</dbReference>
<accession>A0A250XPN3</accession>
<keyword evidence="4" id="KW-0150">Chloroplast</keyword>
<dbReference type="PANTHER" id="PTHR34787">
    <property type="entry name" value="PHOTOSYSTEM I REACTION CENTER SUBUNIT VI-2, CHLOROPLASTIC"/>
    <property type="match status" value="1"/>
</dbReference>
<evidence type="ECO:0000256" key="4">
    <source>
        <dbReference type="ARBA" id="ARBA00022528"/>
    </source>
</evidence>
<reference evidence="11 12" key="1">
    <citation type="submission" date="2017-08" db="EMBL/GenBank/DDBJ databases">
        <title>Acidophilic green algal genome provides insights into adaptation to an acidic environment.</title>
        <authorList>
            <person name="Hirooka S."/>
            <person name="Hirose Y."/>
            <person name="Kanesaki Y."/>
            <person name="Higuchi S."/>
            <person name="Fujiwara T."/>
            <person name="Onuma R."/>
            <person name="Era A."/>
            <person name="Ohbayashi R."/>
            <person name="Uzuka A."/>
            <person name="Nozaki H."/>
            <person name="Yoshikawa H."/>
            <person name="Miyagishima S.Y."/>
        </authorList>
    </citation>
    <scope>NUCLEOTIDE SEQUENCE [LARGE SCALE GENOMIC DNA]</scope>
    <source>
        <strain evidence="11 12">NIES-2499</strain>
    </source>
</reference>
<dbReference type="OrthoDB" id="496139at2759"/>
<dbReference type="GO" id="GO:0015979">
    <property type="term" value="P:photosynthesis"/>
    <property type="evidence" value="ECO:0007669"/>
    <property type="project" value="UniProtKB-KW"/>
</dbReference>
<dbReference type="EMBL" id="BEGY01000145">
    <property type="protein sequence ID" value="GAX85018.1"/>
    <property type="molecule type" value="Genomic_DNA"/>
</dbReference>
<comment type="function">
    <text evidence="1">Possible role could be the docking of the LHC I antenna complex to the core complex.</text>
</comment>
<organism evidence="11 12">
    <name type="scientific">Chlamydomonas eustigma</name>
    <dbReference type="NCBI Taxonomy" id="1157962"/>
    <lineage>
        <taxon>Eukaryota</taxon>
        <taxon>Viridiplantae</taxon>
        <taxon>Chlorophyta</taxon>
        <taxon>core chlorophytes</taxon>
        <taxon>Chlorophyceae</taxon>
        <taxon>CS clade</taxon>
        <taxon>Chlamydomonadales</taxon>
        <taxon>Chlamydomonadaceae</taxon>
        <taxon>Chlamydomonas</taxon>
    </lineage>
</organism>
<keyword evidence="8" id="KW-0603">Photosystem I</keyword>
<evidence type="ECO:0000256" key="3">
    <source>
        <dbReference type="ARBA" id="ARBA00010155"/>
    </source>
</evidence>
<evidence type="ECO:0000256" key="8">
    <source>
        <dbReference type="ARBA" id="ARBA00022836"/>
    </source>
</evidence>
<proteinExistence type="inferred from homology"/>
<gene>
    <name evidence="11" type="ORF">CEUSTIGMA_g12439.t1</name>
</gene>
<evidence type="ECO:0000256" key="7">
    <source>
        <dbReference type="ARBA" id="ARBA00022692"/>
    </source>
</evidence>
<keyword evidence="12" id="KW-1185">Reference proteome</keyword>
<protein>
    <recommendedName>
        <fullName evidence="13">Photosystem I reaction center subunit VI, chloroplastic</fullName>
    </recommendedName>
</protein>
<keyword evidence="7" id="KW-0812">Transmembrane</keyword>
<evidence type="ECO:0000256" key="10">
    <source>
        <dbReference type="ARBA" id="ARBA00023136"/>
    </source>
</evidence>